<dbReference type="NCBIfam" id="NF008137">
    <property type="entry name" value="PRK10885.1"/>
    <property type="match status" value="1"/>
</dbReference>
<gene>
    <name evidence="12" type="primary">cca</name>
    <name evidence="14" type="ORF">FLL45_07895</name>
</gene>
<feature type="binding site" evidence="12">
    <location>
        <position position="23"/>
    </location>
    <ligand>
        <name>Mg(2+)</name>
        <dbReference type="ChEBI" id="CHEBI:18420"/>
    </ligand>
</feature>
<evidence type="ECO:0000256" key="6">
    <source>
        <dbReference type="ARBA" id="ARBA00022741"/>
    </source>
</evidence>
<dbReference type="SUPFAM" id="SSF81301">
    <property type="entry name" value="Nucleotidyltransferase"/>
    <property type="match status" value="1"/>
</dbReference>
<dbReference type="PIRSF" id="PIRSF000813">
    <property type="entry name" value="CCA_bact"/>
    <property type="match status" value="1"/>
</dbReference>
<dbReference type="GO" id="GO:0000287">
    <property type="term" value="F:magnesium ion binding"/>
    <property type="evidence" value="ECO:0007669"/>
    <property type="project" value="UniProtKB-UniRule"/>
</dbReference>
<dbReference type="HAMAP" id="MF_01261">
    <property type="entry name" value="CCA_bact_type1"/>
    <property type="match status" value="1"/>
</dbReference>
<feature type="domain" description="HD" evidence="13">
    <location>
        <begin position="228"/>
        <end position="329"/>
    </location>
</feature>
<dbReference type="OrthoDB" id="9805698at2"/>
<feature type="binding site" evidence="12">
    <location>
        <position position="137"/>
    </location>
    <ligand>
        <name>ATP</name>
        <dbReference type="ChEBI" id="CHEBI:30616"/>
    </ligand>
</feature>
<evidence type="ECO:0000256" key="11">
    <source>
        <dbReference type="ARBA" id="ARBA00022884"/>
    </source>
</evidence>
<feature type="binding site" evidence="12">
    <location>
        <position position="11"/>
    </location>
    <ligand>
        <name>ATP</name>
        <dbReference type="ChEBI" id="CHEBI:30616"/>
    </ligand>
</feature>
<comment type="catalytic activity">
    <reaction evidence="12">
        <text>a tRNA precursor + 2 CTP + ATP = a tRNA with a 3' CCA end + 3 diphosphate</text>
        <dbReference type="Rhea" id="RHEA:14433"/>
        <dbReference type="Rhea" id="RHEA-COMP:10465"/>
        <dbReference type="Rhea" id="RHEA-COMP:10468"/>
        <dbReference type="ChEBI" id="CHEBI:30616"/>
        <dbReference type="ChEBI" id="CHEBI:33019"/>
        <dbReference type="ChEBI" id="CHEBI:37563"/>
        <dbReference type="ChEBI" id="CHEBI:74896"/>
        <dbReference type="ChEBI" id="CHEBI:83071"/>
        <dbReference type="EC" id="2.7.7.72"/>
    </reaction>
</comment>
<dbReference type="PANTHER" id="PTHR47545:SF1">
    <property type="entry name" value="MULTIFUNCTIONAL CCA PROTEIN"/>
    <property type="match status" value="1"/>
</dbReference>
<dbReference type="Gene3D" id="1.10.3090.10">
    <property type="entry name" value="cca-adding enzyme, domain 2"/>
    <property type="match status" value="1"/>
</dbReference>
<evidence type="ECO:0000256" key="3">
    <source>
        <dbReference type="ARBA" id="ARBA00022694"/>
    </source>
</evidence>
<feature type="binding site" evidence="12">
    <location>
        <position position="8"/>
    </location>
    <ligand>
        <name>ATP</name>
        <dbReference type="ChEBI" id="CHEBI:30616"/>
    </ligand>
</feature>
<keyword evidence="7 12" id="KW-0692">RNA repair</keyword>
<dbReference type="EC" id="3.1.3.-" evidence="12"/>
<dbReference type="RefSeq" id="WP_142941491.1">
    <property type="nucleotide sequence ID" value="NZ_VIKR01000002.1"/>
</dbReference>
<dbReference type="Pfam" id="PF12627">
    <property type="entry name" value="PolyA_pol_RNAbd"/>
    <property type="match status" value="1"/>
</dbReference>
<comment type="caution">
    <text evidence="14">The sequence shown here is derived from an EMBL/GenBank/DDBJ whole genome shotgun (WGS) entry which is preliminary data.</text>
</comment>
<dbReference type="Pfam" id="PF01966">
    <property type="entry name" value="HD"/>
    <property type="match status" value="1"/>
</dbReference>
<keyword evidence="15" id="KW-1185">Reference proteome</keyword>
<keyword evidence="2 12" id="KW-0808">Transferase</keyword>
<dbReference type="InterPro" id="IPR006674">
    <property type="entry name" value="HD_domain"/>
</dbReference>
<dbReference type="GO" id="GO:0004112">
    <property type="term" value="F:cyclic-nucleotide phosphodiesterase activity"/>
    <property type="evidence" value="ECO:0007669"/>
    <property type="project" value="UniProtKB-UniRule"/>
</dbReference>
<accession>A0A545TCC5</accession>
<dbReference type="InterPro" id="IPR032828">
    <property type="entry name" value="PolyA_RNA-bd"/>
</dbReference>
<evidence type="ECO:0000313" key="14">
    <source>
        <dbReference type="EMBL" id="TQV74873.1"/>
    </source>
</evidence>
<dbReference type="PANTHER" id="PTHR47545">
    <property type="entry name" value="MULTIFUNCTIONAL CCA PROTEIN"/>
    <property type="match status" value="1"/>
</dbReference>
<comment type="catalytic activity">
    <reaction evidence="12">
        <text>a tRNA with a 3' CCA end + 2 CTP + ATP = a tRNA with a 3' CCACCA end + 3 diphosphate</text>
        <dbReference type="Rhea" id="RHEA:76235"/>
        <dbReference type="Rhea" id="RHEA-COMP:10468"/>
        <dbReference type="Rhea" id="RHEA-COMP:18655"/>
        <dbReference type="ChEBI" id="CHEBI:30616"/>
        <dbReference type="ChEBI" id="CHEBI:33019"/>
        <dbReference type="ChEBI" id="CHEBI:37563"/>
        <dbReference type="ChEBI" id="CHEBI:83071"/>
        <dbReference type="ChEBI" id="CHEBI:195187"/>
    </reaction>
</comment>
<keyword evidence="6 12" id="KW-0547">Nucleotide-binding</keyword>
<comment type="function">
    <text evidence="12">Catalyzes the addition and repair of the essential 3'-terminal CCA sequence in tRNAs without using a nucleic acid template. Adds these three nucleotides in the order of C, C, and A to the tRNA nucleotide-73, using CTP and ATP as substrates and producing inorganic pyrophosphate. tRNA 3'-terminal CCA addition is required both for tRNA processing and repair. Also involved in tRNA surveillance by mediating tandem CCA addition to generate a CCACCA at the 3' terminus of unstable tRNAs. While stable tRNAs receive only 3'-terminal CCA, unstable tRNAs are marked with CCACCA and rapidly degraded.</text>
</comment>
<dbReference type="HAMAP" id="MF_01262">
    <property type="entry name" value="CCA_bact_type2"/>
    <property type="match status" value="1"/>
</dbReference>
<dbReference type="InterPro" id="IPR050124">
    <property type="entry name" value="tRNA_CCA-adding_enzyme"/>
</dbReference>
<evidence type="ECO:0000313" key="15">
    <source>
        <dbReference type="Proteomes" id="UP000317839"/>
    </source>
</evidence>
<dbReference type="GO" id="GO:0005524">
    <property type="term" value="F:ATP binding"/>
    <property type="evidence" value="ECO:0007669"/>
    <property type="project" value="UniProtKB-UniRule"/>
</dbReference>
<dbReference type="EC" id="3.1.4.-" evidence="12"/>
<evidence type="ECO:0000256" key="10">
    <source>
        <dbReference type="ARBA" id="ARBA00022842"/>
    </source>
</evidence>
<evidence type="ECO:0000256" key="9">
    <source>
        <dbReference type="ARBA" id="ARBA00022840"/>
    </source>
</evidence>
<keyword evidence="8 12" id="KW-0378">Hydrolase</keyword>
<feature type="binding site" evidence="12">
    <location>
        <position position="137"/>
    </location>
    <ligand>
        <name>CTP</name>
        <dbReference type="ChEBI" id="CHEBI:37563"/>
    </ligand>
</feature>
<dbReference type="Proteomes" id="UP000317839">
    <property type="component" value="Unassembled WGS sequence"/>
</dbReference>
<feature type="binding site" evidence="12">
    <location>
        <position position="21"/>
    </location>
    <ligand>
        <name>Mg(2+)</name>
        <dbReference type="ChEBI" id="CHEBI:18420"/>
    </ligand>
</feature>
<keyword evidence="4 12" id="KW-0548">Nucleotidyltransferase</keyword>
<keyword evidence="3 12" id="KW-0819">tRNA processing</keyword>
<keyword evidence="10 12" id="KW-0460">Magnesium</keyword>
<dbReference type="GO" id="GO:0004810">
    <property type="term" value="F:CCA tRNA nucleotidyltransferase activity"/>
    <property type="evidence" value="ECO:0007669"/>
    <property type="project" value="UniProtKB-UniRule"/>
</dbReference>
<organism evidence="14 15">
    <name type="scientific">Aliikangiella marina</name>
    <dbReference type="NCBI Taxonomy" id="1712262"/>
    <lineage>
        <taxon>Bacteria</taxon>
        <taxon>Pseudomonadati</taxon>
        <taxon>Pseudomonadota</taxon>
        <taxon>Gammaproteobacteria</taxon>
        <taxon>Oceanospirillales</taxon>
        <taxon>Pleioneaceae</taxon>
        <taxon>Aliikangiella</taxon>
    </lineage>
</organism>
<evidence type="ECO:0000256" key="8">
    <source>
        <dbReference type="ARBA" id="ARBA00022801"/>
    </source>
</evidence>
<dbReference type="InterPro" id="IPR003607">
    <property type="entry name" value="HD/PDEase_dom"/>
</dbReference>
<dbReference type="AlphaFoldDB" id="A0A545TCC5"/>
<reference evidence="14 15" key="1">
    <citation type="submission" date="2019-06" db="EMBL/GenBank/DDBJ databases">
        <title>Draft genome of Aliikangiella marina GYP-15.</title>
        <authorList>
            <person name="Wang G."/>
        </authorList>
    </citation>
    <scope>NUCLEOTIDE SEQUENCE [LARGE SCALE GENOMIC DNA]</scope>
    <source>
        <strain evidence="14 15">GYP-15</strain>
    </source>
</reference>
<proteinExistence type="inferred from homology"/>
<dbReference type="InterPro" id="IPR002646">
    <property type="entry name" value="PolA_pol_head_dom"/>
</dbReference>
<evidence type="ECO:0000256" key="1">
    <source>
        <dbReference type="ARBA" id="ARBA00022596"/>
    </source>
</evidence>
<dbReference type="GO" id="GO:0000049">
    <property type="term" value="F:tRNA binding"/>
    <property type="evidence" value="ECO:0007669"/>
    <property type="project" value="UniProtKB-UniRule"/>
</dbReference>
<comment type="cofactor">
    <cofactor evidence="12">
        <name>Ni(2+)</name>
        <dbReference type="ChEBI" id="CHEBI:49786"/>
    </cofactor>
    <text evidence="12">Nickel for phosphatase activity.</text>
</comment>
<feature type="binding site" evidence="12">
    <location>
        <position position="140"/>
    </location>
    <ligand>
        <name>CTP</name>
        <dbReference type="ChEBI" id="CHEBI:37563"/>
    </ligand>
</feature>
<keyword evidence="12" id="KW-0511">Multifunctional enzyme</keyword>
<dbReference type="GO" id="GO:0042245">
    <property type="term" value="P:RNA repair"/>
    <property type="evidence" value="ECO:0007669"/>
    <property type="project" value="UniProtKB-KW"/>
</dbReference>
<dbReference type="CDD" id="cd05398">
    <property type="entry name" value="NT_ClassII-CCAase"/>
    <property type="match status" value="1"/>
</dbReference>
<name>A0A545TCC5_9GAMM</name>
<dbReference type="GO" id="GO:0016791">
    <property type="term" value="F:phosphatase activity"/>
    <property type="evidence" value="ECO:0007669"/>
    <property type="project" value="UniProtKB-UniRule"/>
</dbReference>
<evidence type="ECO:0000256" key="4">
    <source>
        <dbReference type="ARBA" id="ARBA00022695"/>
    </source>
</evidence>
<dbReference type="InterPro" id="IPR043519">
    <property type="entry name" value="NT_sf"/>
</dbReference>
<feature type="binding site" evidence="12">
    <location>
        <position position="91"/>
    </location>
    <ligand>
        <name>ATP</name>
        <dbReference type="ChEBI" id="CHEBI:30616"/>
    </ligand>
</feature>
<dbReference type="EC" id="2.7.7.72" evidence="12"/>
<dbReference type="PROSITE" id="PS51831">
    <property type="entry name" value="HD"/>
    <property type="match status" value="1"/>
</dbReference>
<dbReference type="GO" id="GO:0160016">
    <property type="term" value="F:CCACCA tRNA nucleotidyltransferase activity"/>
    <property type="evidence" value="ECO:0007669"/>
    <property type="project" value="RHEA"/>
</dbReference>
<keyword evidence="11 12" id="KW-0694">RNA-binding</keyword>
<dbReference type="EMBL" id="VIKR01000002">
    <property type="protein sequence ID" value="TQV74873.1"/>
    <property type="molecule type" value="Genomic_DNA"/>
</dbReference>
<dbReference type="Pfam" id="PF01743">
    <property type="entry name" value="PolyA_pol"/>
    <property type="match status" value="1"/>
</dbReference>
<keyword evidence="9 12" id="KW-0067">ATP-binding</keyword>
<keyword evidence="1 12" id="KW-0533">Nickel</keyword>
<evidence type="ECO:0000256" key="7">
    <source>
        <dbReference type="ARBA" id="ARBA00022800"/>
    </source>
</evidence>
<dbReference type="InterPro" id="IPR012006">
    <property type="entry name" value="CCA_bact"/>
</dbReference>
<evidence type="ECO:0000256" key="5">
    <source>
        <dbReference type="ARBA" id="ARBA00022723"/>
    </source>
</evidence>
<comment type="domain">
    <text evidence="12">Comprises two domains: an N-terminal domain containing the nucleotidyltransferase activity and a C-terminal HD domain associated with both phosphodiesterase and phosphatase activities.</text>
</comment>
<comment type="subunit">
    <text evidence="12">Monomer. Can also form homodimers and oligomers.</text>
</comment>
<dbReference type="SUPFAM" id="SSF81891">
    <property type="entry name" value="Poly A polymerase C-terminal region-like"/>
    <property type="match status" value="1"/>
</dbReference>
<keyword evidence="5 12" id="KW-0479">Metal-binding</keyword>
<dbReference type="GO" id="GO:0001680">
    <property type="term" value="P:tRNA 3'-terminal CCA addition"/>
    <property type="evidence" value="ECO:0007669"/>
    <property type="project" value="UniProtKB-UniRule"/>
</dbReference>
<dbReference type="Gene3D" id="3.30.460.10">
    <property type="entry name" value="Beta Polymerase, domain 2"/>
    <property type="match status" value="1"/>
</dbReference>
<sequence length="404" mass="45801">MQIFLVGGAVRDKLLNFPVVEYDWVVVGAAPDEMLERGFKQVGKDFPVFLHPESGDEYALARTERKSGKGYYGFEVFADKDVTLEDDLVRRDLTINAIAMTDDGELIDPYNGQADIESKVLRHISPAFAEDPLRVLRVARFAARYAHLGFTIAPETLELMKKLCQTGELNHLSAERVWKETYRAIGENSPQVYFEVLKACGGLQYWFAELDVLWGIPNPPKWHPEIDTGIHTMMVLEQAAKLSTNPVVRFAAVCHDLGKGITPTDQYPAHRGHEKHGIPLVKRLCTRLKAPTEYLQLSLIACEYHLHMHRIEELKAATIVKLLEKTDAFRKPERFQQYVQVCEADFRGRTGFENKAYPQREIMLSALAACADINPKTFVDKGLVGKQIGEAIHQERVNRVKQII</sequence>
<comment type="cofactor">
    <cofactor evidence="12">
        <name>Mg(2+)</name>
        <dbReference type="ChEBI" id="CHEBI:18420"/>
    </cofactor>
    <text evidence="12">Magnesium is required for nucleotidyltransferase activity.</text>
</comment>
<evidence type="ECO:0000256" key="12">
    <source>
        <dbReference type="HAMAP-Rule" id="MF_01261"/>
    </source>
</evidence>
<comment type="miscellaneous">
    <text evidence="12">A single active site specifically recognizes both ATP and CTP and is responsible for their addition.</text>
</comment>
<evidence type="ECO:0000259" key="13">
    <source>
        <dbReference type="PROSITE" id="PS51831"/>
    </source>
</evidence>
<feature type="binding site" evidence="12">
    <location>
        <position position="91"/>
    </location>
    <ligand>
        <name>CTP</name>
        <dbReference type="ChEBI" id="CHEBI:37563"/>
    </ligand>
</feature>
<protein>
    <recommendedName>
        <fullName evidence="12">Multifunctional CCA protein</fullName>
    </recommendedName>
    <domain>
        <recommendedName>
            <fullName evidence="12">CCA-adding enzyme</fullName>
            <ecNumber evidence="12">2.7.7.72</ecNumber>
        </recommendedName>
        <alternativeName>
            <fullName evidence="12">CCA tRNA nucleotidyltransferase</fullName>
        </alternativeName>
        <alternativeName>
            <fullName evidence="12">tRNA CCA-pyrophosphorylase</fullName>
        </alternativeName>
        <alternativeName>
            <fullName evidence="12">tRNA adenylyl-/cytidylyl-transferase</fullName>
        </alternativeName>
        <alternativeName>
            <fullName evidence="12">tRNA nucleotidyltransferase</fullName>
        </alternativeName>
        <alternativeName>
            <fullName evidence="12">tRNA-NT</fullName>
        </alternativeName>
    </domain>
    <domain>
        <recommendedName>
            <fullName evidence="12">2'-nucleotidase</fullName>
            <ecNumber evidence="12">3.1.3.-</ecNumber>
        </recommendedName>
    </domain>
    <domain>
        <recommendedName>
            <fullName evidence="12">2',3'-cyclic phosphodiesterase</fullName>
            <ecNumber evidence="12">3.1.4.-</ecNumber>
        </recommendedName>
    </domain>
    <domain>
        <recommendedName>
            <fullName evidence="12">Phosphatase</fullName>
        </recommendedName>
    </domain>
</protein>
<feature type="binding site" evidence="12">
    <location>
        <position position="140"/>
    </location>
    <ligand>
        <name>ATP</name>
        <dbReference type="ChEBI" id="CHEBI:30616"/>
    </ligand>
</feature>
<evidence type="ECO:0000256" key="2">
    <source>
        <dbReference type="ARBA" id="ARBA00022679"/>
    </source>
</evidence>
<feature type="binding site" evidence="12">
    <location>
        <position position="8"/>
    </location>
    <ligand>
        <name>CTP</name>
        <dbReference type="ChEBI" id="CHEBI:37563"/>
    </ligand>
</feature>
<dbReference type="CDD" id="cd00077">
    <property type="entry name" value="HDc"/>
    <property type="match status" value="1"/>
</dbReference>
<comment type="similarity">
    <text evidence="12">Belongs to the tRNA nucleotidyltransferase/poly(A) polymerase family. Bacterial CCA-adding enzyme type 1 subfamily.</text>
</comment>
<feature type="binding site" evidence="12">
    <location>
        <position position="11"/>
    </location>
    <ligand>
        <name>CTP</name>
        <dbReference type="ChEBI" id="CHEBI:37563"/>
    </ligand>
</feature>